<organism evidence="18 19">
    <name type="scientific">Polypterus senegalus</name>
    <name type="common">Senegal bichir</name>
    <dbReference type="NCBI Taxonomy" id="55291"/>
    <lineage>
        <taxon>Eukaryota</taxon>
        <taxon>Metazoa</taxon>
        <taxon>Chordata</taxon>
        <taxon>Craniata</taxon>
        <taxon>Vertebrata</taxon>
        <taxon>Euteleostomi</taxon>
        <taxon>Actinopterygii</taxon>
        <taxon>Polypteriformes</taxon>
        <taxon>Polypteridae</taxon>
        <taxon>Polypterus</taxon>
    </lineage>
</organism>
<dbReference type="GO" id="GO:0045930">
    <property type="term" value="P:negative regulation of mitotic cell cycle"/>
    <property type="evidence" value="ECO:0007669"/>
    <property type="project" value="TreeGrafter"/>
</dbReference>
<dbReference type="GO" id="GO:0004861">
    <property type="term" value="F:cyclin-dependent protein serine/threonine kinase inhibitor activity"/>
    <property type="evidence" value="ECO:0007669"/>
    <property type="project" value="InterPro"/>
</dbReference>
<evidence type="ECO:0000256" key="9">
    <source>
        <dbReference type="ARBA" id="ARBA00022843"/>
    </source>
</evidence>
<evidence type="ECO:0000256" key="3">
    <source>
        <dbReference type="ARBA" id="ARBA00004496"/>
    </source>
</evidence>
<comment type="function">
    <text evidence="15">Important regulator of cell cycle progression. Inhibits the kinase activity of CDK2 bound to cyclin A, but has little inhibitory activity on CDK2 bound to SPDYA. Involved in G1 arrest. Potent inhibitor of cyclin E- and cyclin A-CDK2 complexes. Forms a complex with cyclin type D-CDK4 complexes and is involved in the assembly, stability, and modulation of CCND1-CDK4 complex activation. Acts either as an inhibitor or an activator of cyclin type D-CDK4 complexes depending on its phosphorylation state and/or stoichometry.</text>
</comment>
<protein>
    <recommendedName>
        <fullName evidence="5">Cyclin-dependent kinase inhibitor 1B</fullName>
    </recommendedName>
    <alternativeName>
        <fullName evidence="14">Cyclin-dependent kinase inhibitor p27</fullName>
    </alternativeName>
    <alternativeName>
        <fullName evidence="13">p27Kip1</fullName>
    </alternativeName>
</protein>
<keyword evidence="7" id="KW-0597">Phosphoprotein</keyword>
<dbReference type="AlphaFoldDB" id="A0A8X7XL39"/>
<sequence length="181" mass="20559">MDARQSDNPKPSACRILFGLPDHEELKKEFKKQKESIEASSRDRFNFDFVNYQPLPGRYKWEIVDGKDLPEFYTRAPRVKRKPDQNNVDHNGNSNTSSVTSCQGSFETKISQEQGPGNSAMHKDCKDNSTGQRKRTASNEFSSQSKRANTGTTLEEDEKIRCQAVAMIEQTPRKSSPSQHT</sequence>
<comment type="caution">
    <text evidence="18">The sequence shown here is derived from an EMBL/GenBank/DDBJ whole genome shotgun (WGS) entry which is preliminary data.</text>
</comment>
<gene>
    <name evidence="18" type="primary">Cdkn1b</name>
    <name evidence="18" type="ORF">GTO96_0004912</name>
</gene>
<evidence type="ECO:0000256" key="15">
    <source>
        <dbReference type="ARBA" id="ARBA00045727"/>
    </source>
</evidence>
<evidence type="ECO:0000256" key="16">
    <source>
        <dbReference type="SAM" id="MobiDB-lite"/>
    </source>
</evidence>
<evidence type="ECO:0000256" key="5">
    <source>
        <dbReference type="ARBA" id="ARBA00014547"/>
    </source>
</evidence>
<dbReference type="GO" id="GO:0008285">
    <property type="term" value="P:negative regulation of cell population proliferation"/>
    <property type="evidence" value="ECO:0007669"/>
    <property type="project" value="TreeGrafter"/>
</dbReference>
<dbReference type="GO" id="GO:0005768">
    <property type="term" value="C:endosome"/>
    <property type="evidence" value="ECO:0007669"/>
    <property type="project" value="UniProtKB-SubCell"/>
</dbReference>
<dbReference type="PANTHER" id="PTHR10265">
    <property type="entry name" value="CYCLIN-DEPENDENT KINASE INHIBITOR 1"/>
    <property type="match status" value="1"/>
</dbReference>
<dbReference type="GO" id="GO:0000082">
    <property type="term" value="P:G1/S transition of mitotic cell cycle"/>
    <property type="evidence" value="ECO:0007669"/>
    <property type="project" value="TreeGrafter"/>
</dbReference>
<comment type="subcellular location">
    <subcellularLocation>
        <location evidence="3">Cytoplasm</location>
    </subcellularLocation>
    <subcellularLocation>
        <location evidence="2">Endosome</location>
    </subcellularLocation>
    <subcellularLocation>
        <location evidence="1">Nucleus</location>
    </subcellularLocation>
</comment>
<feature type="domain" description="Cyclin-dependent kinase inhibitor" evidence="17">
    <location>
        <begin position="17"/>
        <end position="64"/>
    </location>
</feature>
<comment type="similarity">
    <text evidence="4">Belongs to the CDI family.</text>
</comment>
<name>A0A8X7XL39_POLSE</name>
<evidence type="ECO:0000256" key="1">
    <source>
        <dbReference type="ARBA" id="ARBA00004123"/>
    </source>
</evidence>
<feature type="region of interest" description="Disordered" evidence="16">
    <location>
        <begin position="73"/>
        <end position="159"/>
    </location>
</feature>
<dbReference type="InterPro" id="IPR003175">
    <property type="entry name" value="CDI_dom"/>
</dbReference>
<keyword evidence="12" id="KW-0131">Cell cycle</keyword>
<evidence type="ECO:0000256" key="13">
    <source>
        <dbReference type="ARBA" id="ARBA00031903"/>
    </source>
</evidence>
<evidence type="ECO:0000256" key="10">
    <source>
        <dbReference type="ARBA" id="ARBA00023013"/>
    </source>
</evidence>
<accession>A0A8X7XL39</accession>
<keyword evidence="8" id="KW-0967">Endosome</keyword>
<keyword evidence="19" id="KW-1185">Reference proteome</keyword>
<dbReference type="Proteomes" id="UP000886611">
    <property type="component" value="Unassembled WGS sequence"/>
</dbReference>
<evidence type="ECO:0000256" key="7">
    <source>
        <dbReference type="ARBA" id="ARBA00022553"/>
    </source>
</evidence>
<evidence type="ECO:0000313" key="18">
    <source>
        <dbReference type="EMBL" id="KAG2469225.1"/>
    </source>
</evidence>
<keyword evidence="11" id="KW-0539">Nucleus</keyword>
<proteinExistence type="inferred from homology"/>
<evidence type="ECO:0000256" key="14">
    <source>
        <dbReference type="ARBA" id="ARBA00031925"/>
    </source>
</evidence>
<evidence type="ECO:0000259" key="17">
    <source>
        <dbReference type="Pfam" id="PF02234"/>
    </source>
</evidence>
<dbReference type="GO" id="GO:0005634">
    <property type="term" value="C:nucleus"/>
    <property type="evidence" value="ECO:0007669"/>
    <property type="project" value="UniProtKB-SubCell"/>
</dbReference>
<dbReference type="EMBL" id="JAATIS010000220">
    <property type="protein sequence ID" value="KAG2469225.1"/>
    <property type="molecule type" value="Genomic_DNA"/>
</dbReference>
<feature type="non-terminal residue" evidence="18">
    <location>
        <position position="181"/>
    </location>
</feature>
<feature type="compositionally biased region" description="Polar residues" evidence="16">
    <location>
        <begin position="85"/>
        <end position="117"/>
    </location>
</feature>
<feature type="non-terminal residue" evidence="18">
    <location>
        <position position="1"/>
    </location>
</feature>
<reference evidence="18 19" key="1">
    <citation type="journal article" date="2021" name="Cell">
        <title>Tracing the genetic footprints of vertebrate landing in non-teleost ray-finned fishes.</title>
        <authorList>
            <person name="Bi X."/>
            <person name="Wang K."/>
            <person name="Yang L."/>
            <person name="Pan H."/>
            <person name="Jiang H."/>
            <person name="Wei Q."/>
            <person name="Fang M."/>
            <person name="Yu H."/>
            <person name="Zhu C."/>
            <person name="Cai Y."/>
            <person name="He Y."/>
            <person name="Gan X."/>
            <person name="Zeng H."/>
            <person name="Yu D."/>
            <person name="Zhu Y."/>
            <person name="Jiang H."/>
            <person name="Qiu Q."/>
            <person name="Yang H."/>
            <person name="Zhang Y.E."/>
            <person name="Wang W."/>
            <person name="Zhu M."/>
            <person name="He S."/>
            <person name="Zhang G."/>
        </authorList>
    </citation>
    <scope>NUCLEOTIDE SEQUENCE [LARGE SCALE GENOMIC DNA]</scope>
    <source>
        <strain evidence="18">Bchr_013</strain>
    </source>
</reference>
<keyword evidence="9" id="KW-0832">Ubl conjugation</keyword>
<evidence type="ECO:0000256" key="12">
    <source>
        <dbReference type="ARBA" id="ARBA00023306"/>
    </source>
</evidence>
<evidence type="ECO:0000256" key="6">
    <source>
        <dbReference type="ARBA" id="ARBA00022490"/>
    </source>
</evidence>
<evidence type="ECO:0000256" key="2">
    <source>
        <dbReference type="ARBA" id="ARBA00004177"/>
    </source>
</evidence>
<evidence type="ECO:0000256" key="11">
    <source>
        <dbReference type="ARBA" id="ARBA00023242"/>
    </source>
</evidence>
<evidence type="ECO:0000256" key="8">
    <source>
        <dbReference type="ARBA" id="ARBA00022753"/>
    </source>
</evidence>
<dbReference type="GO" id="GO:0051087">
    <property type="term" value="F:protein-folding chaperone binding"/>
    <property type="evidence" value="ECO:0007669"/>
    <property type="project" value="TreeGrafter"/>
</dbReference>
<keyword evidence="10" id="KW-0649">Protein kinase inhibitor</keyword>
<evidence type="ECO:0000313" key="19">
    <source>
        <dbReference type="Proteomes" id="UP000886611"/>
    </source>
</evidence>
<dbReference type="Gene3D" id="4.10.365.10">
    <property type="entry name" value="p27"/>
    <property type="match status" value="1"/>
</dbReference>
<dbReference type="Pfam" id="PF02234">
    <property type="entry name" value="CDI"/>
    <property type="match status" value="1"/>
</dbReference>
<feature type="compositionally biased region" description="Polar residues" evidence="16">
    <location>
        <begin position="138"/>
        <end position="153"/>
    </location>
</feature>
<keyword evidence="6" id="KW-0963">Cytoplasm</keyword>
<evidence type="ECO:0000256" key="4">
    <source>
        <dbReference type="ARBA" id="ARBA00006726"/>
    </source>
</evidence>
<dbReference type="PANTHER" id="PTHR10265:SF9">
    <property type="entry name" value="CYCLIN-DEPENDENT KINASE INHIBITOR 1B"/>
    <property type="match status" value="1"/>
</dbReference>
<dbReference type="InterPro" id="IPR044898">
    <property type="entry name" value="CDI_dom_sf"/>
</dbReference>